<sequence length="244" mass="29034">MPVSRHENKPPALASHGKSNKPSKPQLKWDHEMAYKAGIFSRKYRQCKTKPRGAQDLHGQAFQRENRVPLPPNWKTKYPQYTYTAGAPFKPSRTSGLNVQNWLMVRLESEWEGHMITVHPLDWEEFEANEKDGHRLLTSAINFIRYWDQYIKDNPKDLKDMDQIFASWVASSCTGDNPYRAKLKVGDPRLLDYSHRRRQLQRMKEKKWQHMQRTKERQEKFEKLSMIDDQIKELTLRVGRHRFS</sequence>
<keyword evidence="3" id="KW-1185">Reference proteome</keyword>
<name>A0ABQ7J020_9HELO</name>
<dbReference type="RefSeq" id="XP_038814776.1">
    <property type="nucleotide sequence ID" value="XM_038948510.1"/>
</dbReference>
<proteinExistence type="predicted"/>
<dbReference type="EMBL" id="RCSX01000002">
    <property type="protein sequence ID" value="KAF7938555.1"/>
    <property type="molecule type" value="Genomic_DNA"/>
</dbReference>
<accession>A0ABQ7J020</accession>
<dbReference type="GeneID" id="62227667"/>
<feature type="region of interest" description="Disordered" evidence="1">
    <location>
        <begin position="1"/>
        <end position="28"/>
    </location>
</feature>
<evidence type="ECO:0000256" key="1">
    <source>
        <dbReference type="SAM" id="MobiDB-lite"/>
    </source>
</evidence>
<gene>
    <name evidence="2" type="ORF">EAE98_000893</name>
</gene>
<comment type="caution">
    <text evidence="2">The sequence shown here is derived from an EMBL/GenBank/DDBJ whole genome shotgun (WGS) entry which is preliminary data.</text>
</comment>
<evidence type="ECO:0000313" key="3">
    <source>
        <dbReference type="Proteomes" id="UP000783213"/>
    </source>
</evidence>
<dbReference type="Proteomes" id="UP000783213">
    <property type="component" value="Unassembled WGS sequence"/>
</dbReference>
<protein>
    <submittedName>
        <fullName evidence="2">Uncharacterized protein</fullName>
    </submittedName>
</protein>
<evidence type="ECO:0000313" key="2">
    <source>
        <dbReference type="EMBL" id="KAF7938555.1"/>
    </source>
</evidence>
<reference evidence="2 3" key="1">
    <citation type="journal article" date="2020" name="Genome Biol. Evol.">
        <title>Comparative genomics of Sclerotiniaceae.</title>
        <authorList>
            <person name="Valero Jimenez C.A."/>
            <person name="Steentjes M."/>
            <person name="Scholten O.E."/>
            <person name="Van Kan J.A.L."/>
        </authorList>
    </citation>
    <scope>NUCLEOTIDE SEQUENCE [LARGE SCALE GENOMIC DNA]</scope>
    <source>
        <strain evidence="2 3">B1</strain>
    </source>
</reference>
<organism evidence="2 3">
    <name type="scientific">Botrytis deweyae</name>
    <dbReference type="NCBI Taxonomy" id="2478750"/>
    <lineage>
        <taxon>Eukaryota</taxon>
        <taxon>Fungi</taxon>
        <taxon>Dikarya</taxon>
        <taxon>Ascomycota</taxon>
        <taxon>Pezizomycotina</taxon>
        <taxon>Leotiomycetes</taxon>
        <taxon>Helotiales</taxon>
        <taxon>Sclerotiniaceae</taxon>
        <taxon>Botrytis</taxon>
    </lineage>
</organism>